<feature type="region of interest" description="Disordered" evidence="1">
    <location>
        <begin position="390"/>
        <end position="532"/>
    </location>
</feature>
<feature type="compositionally biased region" description="Polar residues" evidence="1">
    <location>
        <begin position="430"/>
        <end position="440"/>
    </location>
</feature>
<feature type="compositionally biased region" description="Basic and acidic residues" evidence="1">
    <location>
        <begin position="182"/>
        <end position="214"/>
    </location>
</feature>
<feature type="compositionally biased region" description="Pro residues" evidence="1">
    <location>
        <begin position="704"/>
        <end position="751"/>
    </location>
</feature>
<evidence type="ECO:0000313" key="3">
    <source>
        <dbReference type="Proteomes" id="UP001174694"/>
    </source>
</evidence>
<dbReference type="EMBL" id="JANBVO010000056">
    <property type="protein sequence ID" value="KAJ9132542.1"/>
    <property type="molecule type" value="Genomic_DNA"/>
</dbReference>
<reference evidence="2" key="1">
    <citation type="submission" date="2022-07" db="EMBL/GenBank/DDBJ databases">
        <title>Fungi with potential for degradation of polypropylene.</title>
        <authorList>
            <person name="Gostincar C."/>
        </authorList>
    </citation>
    <scope>NUCLEOTIDE SEQUENCE</scope>
    <source>
        <strain evidence="2">EXF-13308</strain>
    </source>
</reference>
<feature type="region of interest" description="Disordered" evidence="1">
    <location>
        <begin position="16"/>
        <end position="353"/>
    </location>
</feature>
<feature type="compositionally biased region" description="Basic and acidic residues" evidence="1">
    <location>
        <begin position="637"/>
        <end position="646"/>
    </location>
</feature>
<feature type="compositionally biased region" description="Basic and acidic residues" evidence="1">
    <location>
        <begin position="306"/>
        <end position="322"/>
    </location>
</feature>
<feature type="compositionally biased region" description="Pro residues" evidence="1">
    <location>
        <begin position="682"/>
        <end position="691"/>
    </location>
</feature>
<feature type="compositionally biased region" description="Low complexity" evidence="1">
    <location>
        <begin position="590"/>
        <end position="602"/>
    </location>
</feature>
<feature type="compositionally biased region" description="Polar residues" evidence="1">
    <location>
        <begin position="400"/>
        <end position="420"/>
    </location>
</feature>
<gene>
    <name evidence="2" type="ORF">NKR23_g11177</name>
</gene>
<dbReference type="Pfam" id="PF20566">
    <property type="entry name" value="Eap1"/>
    <property type="match status" value="1"/>
</dbReference>
<organism evidence="2 3">
    <name type="scientific">Pleurostoma richardsiae</name>
    <dbReference type="NCBI Taxonomy" id="41990"/>
    <lineage>
        <taxon>Eukaryota</taxon>
        <taxon>Fungi</taxon>
        <taxon>Dikarya</taxon>
        <taxon>Ascomycota</taxon>
        <taxon>Pezizomycotina</taxon>
        <taxon>Sordariomycetes</taxon>
        <taxon>Sordariomycetidae</taxon>
        <taxon>Calosphaeriales</taxon>
        <taxon>Pleurostomataceae</taxon>
        <taxon>Pleurostoma</taxon>
    </lineage>
</organism>
<dbReference type="InterPro" id="IPR046784">
    <property type="entry name" value="Eap1"/>
</dbReference>
<sequence>MALRYTAETLIFLRESPLCVKPSGLPPSEEWMGPPPEPNRAQNKNFTDRTKGTDNPLLDQTNRNRPGADRHTSRNGPSPEDIILGPPKTSFASASMRNTKPGENDRDDRTFRDPDGRDRFNFRSRAGEPDNDRFREGRNSNFRRRPDADQDSDGWSTVKPRNKSFGQDGAERFQGRMGGGGRYKDDQGIRDRDDRDNARDRPRRNFDSSARDSNVDEGVAPRKNGLNRGRAEPWFSKDAGQTDTSERPSQRERIDRAKSWRDRDNAERPGDSRGDRGNERTYERRWDRDHHQRVEREPEWLDEPAEEKTQGHTEEDFKKFMESMKAGRGAASKAEEKLAGSKAPAPVGIFDAPEPKVKTAPAVESGPDKFFAAFAGTSVLEMSSTVIENKTESARPKMGKSSSRFTSFFSQGSDSRTQTEPPTPAAVLPSNGNNQSGQQADSEKEAFQALLQKLQRQTLAASATPPGMSAFAAPPTSHELQQKGAISPEPYMQYGMDRPAPRHRPSQPSVQEILAPRPMQPPSQPPSARPEQMLQELVGQRLHAPSQGAGRMDQNNSAINSNTEFLMRLMRAAPEAPPLEQPLHQPQPQPQLLMRMPQPQKQAALPQMQDREPDFHRDRSTSQRQMRSQGPAAIFEEQFHSPEGDSRPPQPTQILQRPPPPGLDHQMQPPWIAGGGHGQMPPQRPMIPPPGLVGNPNRAGPMPAMFPPNFPPGVFPPPDAISGPPPPPRNMQPPPGFFGGPPPPGFIPPPGMGGFQGPEGLPFGAPFDARGMPPPGAAFRRP</sequence>
<feature type="compositionally biased region" description="Pro residues" evidence="1">
    <location>
        <begin position="575"/>
        <end position="589"/>
    </location>
</feature>
<evidence type="ECO:0000256" key="1">
    <source>
        <dbReference type="SAM" id="MobiDB-lite"/>
    </source>
</evidence>
<proteinExistence type="predicted"/>
<feature type="region of interest" description="Disordered" evidence="1">
    <location>
        <begin position="573"/>
        <end position="782"/>
    </location>
</feature>
<name>A0AA38RAX1_9PEZI</name>
<protein>
    <submittedName>
        <fullName evidence="2">Ribosome biogenesis protein Urb1</fullName>
    </submittedName>
</protein>
<feature type="compositionally biased region" description="Basic and acidic residues" evidence="1">
    <location>
        <begin position="244"/>
        <end position="299"/>
    </location>
</feature>
<evidence type="ECO:0000313" key="2">
    <source>
        <dbReference type="EMBL" id="KAJ9132542.1"/>
    </source>
</evidence>
<comment type="caution">
    <text evidence="2">The sequence shown here is derived from an EMBL/GenBank/DDBJ whole genome shotgun (WGS) entry which is preliminary data.</text>
</comment>
<feature type="compositionally biased region" description="Pro residues" evidence="1">
    <location>
        <begin position="518"/>
        <end position="528"/>
    </location>
</feature>
<feature type="compositionally biased region" description="Basic and acidic residues" evidence="1">
    <location>
        <begin position="609"/>
        <end position="621"/>
    </location>
</feature>
<dbReference type="AlphaFoldDB" id="A0AA38RAX1"/>
<accession>A0AA38RAX1</accession>
<dbReference type="Proteomes" id="UP001174694">
    <property type="component" value="Unassembled WGS sequence"/>
</dbReference>
<keyword evidence="3" id="KW-1185">Reference proteome</keyword>
<feature type="compositionally biased region" description="Basic and acidic residues" evidence="1">
    <location>
        <begin position="100"/>
        <end position="148"/>
    </location>
</feature>